<organism evidence="2 3">
    <name type="scientific">Alkalimonas delamerensis</name>
    <dbReference type="NCBI Taxonomy" id="265981"/>
    <lineage>
        <taxon>Bacteria</taxon>
        <taxon>Pseudomonadati</taxon>
        <taxon>Pseudomonadota</taxon>
        <taxon>Gammaproteobacteria</taxon>
        <taxon>Alkalimonas</taxon>
    </lineage>
</organism>
<comment type="caution">
    <text evidence="2">The sequence shown here is derived from an EMBL/GenBank/DDBJ whole genome shotgun (WGS) entry which is preliminary data.</text>
</comment>
<evidence type="ECO:0000313" key="2">
    <source>
        <dbReference type="EMBL" id="MDP4528762.1"/>
    </source>
</evidence>
<reference evidence="2 3" key="1">
    <citation type="submission" date="2023-08" db="EMBL/GenBank/DDBJ databases">
        <authorList>
            <person name="Joshi A."/>
            <person name="Thite S."/>
        </authorList>
    </citation>
    <scope>NUCLEOTIDE SEQUENCE [LARGE SCALE GENOMIC DNA]</scope>
    <source>
        <strain evidence="2 3">1E1</strain>
    </source>
</reference>
<evidence type="ECO:0000256" key="1">
    <source>
        <dbReference type="SAM" id="SignalP"/>
    </source>
</evidence>
<name>A0ABT9GP71_9GAMM</name>
<proteinExistence type="predicted"/>
<dbReference type="Proteomes" id="UP001236258">
    <property type="component" value="Unassembled WGS sequence"/>
</dbReference>
<keyword evidence="3" id="KW-1185">Reference proteome</keyword>
<evidence type="ECO:0000313" key="3">
    <source>
        <dbReference type="Proteomes" id="UP001236258"/>
    </source>
</evidence>
<feature type="signal peptide" evidence="1">
    <location>
        <begin position="1"/>
        <end position="17"/>
    </location>
</feature>
<accession>A0ABT9GP71</accession>
<keyword evidence="1" id="KW-0732">Signal</keyword>
<protein>
    <submittedName>
        <fullName evidence="2">Uncharacterized protein</fullName>
    </submittedName>
</protein>
<dbReference type="EMBL" id="JAUZVY010000002">
    <property type="protein sequence ID" value="MDP4528762.1"/>
    <property type="molecule type" value="Genomic_DNA"/>
</dbReference>
<gene>
    <name evidence="2" type="ORF">Q3O59_06915</name>
</gene>
<feature type="chain" id="PRO_5046194789" evidence="1">
    <location>
        <begin position="18"/>
        <end position="179"/>
    </location>
</feature>
<dbReference type="RefSeq" id="WP_305944872.1">
    <property type="nucleotide sequence ID" value="NZ_JAUZVY010000002.1"/>
</dbReference>
<sequence>MKILIFLLLFVAVPLSATQQIKETFVFEGEIFGLEMGPGYKSPLESLYSYDEILLMLDLKGGCTANWRGYKGTWEVKSNQLFLNSLVKDACSKNPPMVDSVLFFGEESYPVKAHWFNGQIKVRLSPDRYKFCNTTSGKEQMIGYEYDAMVYEFSAGEFIFKSKQIAGQIWETALTSCLK</sequence>